<accession>A0A7G7CS38</accession>
<sequence length="112" mass="12294">MGSSGRNTTSHCEWCGVEITVNRGRGRRRKFCSPSCKQRAYEQRHNVMGTGIPADAVIMTKDKVTQLHDGLFELRCAAEDVATASAEGANANDLKELCAELVALARDLEKIR</sequence>
<reference evidence="1 2" key="1">
    <citation type="submission" date="2020-07" db="EMBL/GenBank/DDBJ databases">
        <title>Complete genome and description of Corynebacterium incognita strain Marseille-Q3630 sp. nov.</title>
        <authorList>
            <person name="Boxberger M."/>
        </authorList>
    </citation>
    <scope>NUCLEOTIDE SEQUENCE [LARGE SCALE GENOMIC DNA]</scope>
    <source>
        <strain evidence="1 2">Marseille-Q3630</strain>
    </source>
</reference>
<dbReference type="Proteomes" id="UP000515743">
    <property type="component" value="Chromosome"/>
</dbReference>
<name>A0A7G7CS38_9CORY</name>
<protein>
    <recommendedName>
        <fullName evidence="3">FCS-type domain-containing protein</fullName>
    </recommendedName>
</protein>
<keyword evidence="2" id="KW-1185">Reference proteome</keyword>
<dbReference type="AlphaFoldDB" id="A0A7G7CS38"/>
<proteinExistence type="predicted"/>
<dbReference type="KEGG" id="cik:H0194_00245"/>
<evidence type="ECO:0008006" key="3">
    <source>
        <dbReference type="Google" id="ProtNLM"/>
    </source>
</evidence>
<organism evidence="1 2">
    <name type="scientific">Corynebacterium incognita</name>
    <dbReference type="NCBI Taxonomy" id="2754725"/>
    <lineage>
        <taxon>Bacteria</taxon>
        <taxon>Bacillati</taxon>
        <taxon>Actinomycetota</taxon>
        <taxon>Actinomycetes</taxon>
        <taxon>Mycobacteriales</taxon>
        <taxon>Corynebacteriaceae</taxon>
        <taxon>Corynebacterium</taxon>
    </lineage>
</organism>
<evidence type="ECO:0000313" key="1">
    <source>
        <dbReference type="EMBL" id="QNE90404.1"/>
    </source>
</evidence>
<gene>
    <name evidence="1" type="ORF">H0194_00245</name>
</gene>
<evidence type="ECO:0000313" key="2">
    <source>
        <dbReference type="Proteomes" id="UP000515743"/>
    </source>
</evidence>
<dbReference type="EMBL" id="CP059404">
    <property type="protein sequence ID" value="QNE90404.1"/>
    <property type="molecule type" value="Genomic_DNA"/>
</dbReference>